<feature type="coiled-coil region" evidence="6">
    <location>
        <begin position="31"/>
        <end position="58"/>
    </location>
</feature>
<keyword evidence="2" id="KW-0433">Leucine-rich repeat</keyword>
<dbReference type="PANTHER" id="PTHR19338">
    <property type="entry name" value="TRANSLOCASE OF INNER MITOCHONDRIAL MEMBRANE 13 HOMOLOG"/>
    <property type="match status" value="1"/>
</dbReference>
<evidence type="ECO:0000256" key="5">
    <source>
        <dbReference type="ARBA" id="ARBA00022821"/>
    </source>
</evidence>
<keyword evidence="6" id="KW-0175">Coiled coil</keyword>
<reference evidence="8" key="2">
    <citation type="submission" date="2015-07" db="EMBL/GenBank/DDBJ databases">
        <authorList>
            <person name="Noorani M."/>
        </authorList>
    </citation>
    <scope>NUCLEOTIDE SEQUENCE</scope>
    <source>
        <strain evidence="8">Yugu1</strain>
    </source>
</reference>
<name>A0A368S5M7_SETIT</name>
<gene>
    <name evidence="8" type="ORF">SETIT_8G086600v2</name>
</gene>
<keyword evidence="5" id="KW-0611">Plant defense</keyword>
<sequence length="108" mass="12392">MAEMMASAATFVMRSVIGKLTARLAENYHLAKDVERKIRFLKDELSAMDAVLQKLADKDDDQIDGPSKDWRNKVRELSYDIEDILHRPFDAQSPPWRFQGQLCAQSHA</sequence>
<evidence type="ECO:0000256" key="1">
    <source>
        <dbReference type="ARBA" id="ARBA00008894"/>
    </source>
</evidence>
<dbReference type="GO" id="GO:0006952">
    <property type="term" value="P:defense response"/>
    <property type="evidence" value="ECO:0007669"/>
    <property type="project" value="UniProtKB-KW"/>
</dbReference>
<evidence type="ECO:0000313" key="8">
    <source>
        <dbReference type="EMBL" id="RCV37735.1"/>
    </source>
</evidence>
<comment type="similarity">
    <text evidence="1">Belongs to the disease resistance NB-LRR family.</text>
</comment>
<keyword evidence="3" id="KW-0677">Repeat</keyword>
<organism evidence="8">
    <name type="scientific">Setaria italica</name>
    <name type="common">Foxtail millet</name>
    <name type="synonym">Panicum italicum</name>
    <dbReference type="NCBI Taxonomy" id="4555"/>
    <lineage>
        <taxon>Eukaryota</taxon>
        <taxon>Viridiplantae</taxon>
        <taxon>Streptophyta</taxon>
        <taxon>Embryophyta</taxon>
        <taxon>Tracheophyta</taxon>
        <taxon>Spermatophyta</taxon>
        <taxon>Magnoliopsida</taxon>
        <taxon>Liliopsida</taxon>
        <taxon>Poales</taxon>
        <taxon>Poaceae</taxon>
        <taxon>PACMAD clade</taxon>
        <taxon>Panicoideae</taxon>
        <taxon>Panicodae</taxon>
        <taxon>Paniceae</taxon>
        <taxon>Cenchrinae</taxon>
        <taxon>Setaria</taxon>
    </lineage>
</organism>
<dbReference type="InterPro" id="IPR041118">
    <property type="entry name" value="Rx_N"/>
</dbReference>
<dbReference type="GO" id="GO:0000166">
    <property type="term" value="F:nucleotide binding"/>
    <property type="evidence" value="ECO:0007669"/>
    <property type="project" value="UniProtKB-KW"/>
</dbReference>
<dbReference type="AlphaFoldDB" id="A0A368S5M7"/>
<protein>
    <recommendedName>
        <fullName evidence="7">Disease resistance N-terminal domain-containing protein</fullName>
    </recommendedName>
</protein>
<dbReference type="Gene3D" id="1.20.5.4130">
    <property type="match status" value="1"/>
</dbReference>
<evidence type="ECO:0000256" key="3">
    <source>
        <dbReference type="ARBA" id="ARBA00022737"/>
    </source>
</evidence>
<evidence type="ECO:0000256" key="6">
    <source>
        <dbReference type="SAM" id="Coils"/>
    </source>
</evidence>
<feature type="domain" description="Disease resistance N-terminal" evidence="7">
    <location>
        <begin position="12"/>
        <end position="86"/>
    </location>
</feature>
<reference evidence="8" key="1">
    <citation type="journal article" date="2012" name="Nat. Biotechnol.">
        <title>Reference genome sequence of the model plant Setaria.</title>
        <authorList>
            <person name="Bennetzen J.L."/>
            <person name="Schmutz J."/>
            <person name="Wang H."/>
            <person name="Percifield R."/>
            <person name="Hawkins J."/>
            <person name="Pontaroli A.C."/>
            <person name="Estep M."/>
            <person name="Feng L."/>
            <person name="Vaughn J.N."/>
            <person name="Grimwood J."/>
            <person name="Jenkins J."/>
            <person name="Barry K."/>
            <person name="Lindquist E."/>
            <person name="Hellsten U."/>
            <person name="Deshpande S."/>
            <person name="Wang X."/>
            <person name="Wu X."/>
            <person name="Mitros T."/>
            <person name="Triplett J."/>
            <person name="Yang X."/>
            <person name="Ye C.Y."/>
            <person name="Mauro-Herrera M."/>
            <person name="Wang L."/>
            <person name="Li P."/>
            <person name="Sharma M."/>
            <person name="Sharma R."/>
            <person name="Ronald P.C."/>
            <person name="Panaud O."/>
            <person name="Kellogg E.A."/>
            <person name="Brutnell T.P."/>
            <person name="Doust A.N."/>
            <person name="Tuskan G.A."/>
            <person name="Rokhsar D."/>
            <person name="Devos K.M."/>
        </authorList>
    </citation>
    <scope>NUCLEOTIDE SEQUENCE [LARGE SCALE GENOMIC DNA]</scope>
    <source>
        <strain evidence="8">Yugu1</strain>
    </source>
</reference>
<dbReference type="Pfam" id="PF18052">
    <property type="entry name" value="Rx_N"/>
    <property type="match status" value="1"/>
</dbReference>
<proteinExistence type="inferred from homology"/>
<evidence type="ECO:0000256" key="4">
    <source>
        <dbReference type="ARBA" id="ARBA00022741"/>
    </source>
</evidence>
<dbReference type="EMBL" id="CM003535">
    <property type="protein sequence ID" value="RCV37735.1"/>
    <property type="molecule type" value="Genomic_DNA"/>
</dbReference>
<evidence type="ECO:0000259" key="7">
    <source>
        <dbReference type="Pfam" id="PF18052"/>
    </source>
</evidence>
<dbReference type="OrthoDB" id="689325at2759"/>
<evidence type="ECO:0000256" key="2">
    <source>
        <dbReference type="ARBA" id="ARBA00022614"/>
    </source>
</evidence>
<accession>A0A368S5M7</accession>
<keyword evidence="4" id="KW-0547">Nucleotide-binding</keyword>
<dbReference type="PANTHER" id="PTHR19338:SF65">
    <property type="entry name" value="OS06G0163900 PROTEIN"/>
    <property type="match status" value="1"/>
</dbReference>